<sequence>MRVRFGRRQGQHEQQDLQGAPEQQGPQGRVGKALVIGGCVAALGFVPSAALATPGSGVSGTVVAKGTSAGKLKVKTPKGRTDVTFRTITVEPGGSTGWHTHSGQLIAVVKSGTLTRTLDDCSVEVTPAGTSFIEPSGSKHRHIGRNLGTEPVVLWVTYLLPEGSALSDDAEAVDCGARK</sequence>
<dbReference type="RefSeq" id="WP_345514712.1">
    <property type="nucleotide sequence ID" value="NZ_BAAAXD010000029.1"/>
</dbReference>
<accession>A0ABV5R7G1</accession>
<gene>
    <name evidence="3" type="ORF">ACFFTL_13405</name>
</gene>
<name>A0ABV5R7G1_9ACTN</name>
<evidence type="ECO:0000259" key="2">
    <source>
        <dbReference type="Pfam" id="PF07883"/>
    </source>
</evidence>
<evidence type="ECO:0000313" key="4">
    <source>
        <dbReference type="Proteomes" id="UP001589710"/>
    </source>
</evidence>
<dbReference type="PANTHER" id="PTHR38599">
    <property type="entry name" value="CUPIN DOMAIN PROTEIN (AFU_ORTHOLOGUE AFUA_3G13620)"/>
    <property type="match status" value="1"/>
</dbReference>
<evidence type="ECO:0000313" key="3">
    <source>
        <dbReference type="EMBL" id="MFB9573291.1"/>
    </source>
</evidence>
<dbReference type="PANTHER" id="PTHR38599:SF1">
    <property type="entry name" value="CUPIN DOMAIN PROTEIN (AFU_ORTHOLOGUE AFUA_3G13620)"/>
    <property type="match status" value="1"/>
</dbReference>
<dbReference type="InterPro" id="IPR014710">
    <property type="entry name" value="RmlC-like_jellyroll"/>
</dbReference>
<dbReference type="InterPro" id="IPR011051">
    <property type="entry name" value="RmlC_Cupin_sf"/>
</dbReference>
<dbReference type="EMBL" id="JBHMCG010000057">
    <property type="protein sequence ID" value="MFB9573291.1"/>
    <property type="molecule type" value="Genomic_DNA"/>
</dbReference>
<dbReference type="Gene3D" id="2.60.120.10">
    <property type="entry name" value="Jelly Rolls"/>
    <property type="match status" value="1"/>
</dbReference>
<keyword evidence="4" id="KW-1185">Reference proteome</keyword>
<proteinExistence type="predicted"/>
<organism evidence="3 4">
    <name type="scientific">Streptomyces yanii</name>
    <dbReference type="NCBI Taxonomy" id="78510"/>
    <lineage>
        <taxon>Bacteria</taxon>
        <taxon>Bacillati</taxon>
        <taxon>Actinomycetota</taxon>
        <taxon>Actinomycetes</taxon>
        <taxon>Kitasatosporales</taxon>
        <taxon>Streptomycetaceae</taxon>
        <taxon>Streptomyces</taxon>
    </lineage>
</organism>
<dbReference type="Proteomes" id="UP001589710">
    <property type="component" value="Unassembled WGS sequence"/>
</dbReference>
<feature type="region of interest" description="Disordered" evidence="1">
    <location>
        <begin position="1"/>
        <end position="28"/>
    </location>
</feature>
<dbReference type="Pfam" id="PF07883">
    <property type="entry name" value="Cupin_2"/>
    <property type="match status" value="1"/>
</dbReference>
<protein>
    <submittedName>
        <fullName evidence="3">Cupin domain-containing protein</fullName>
    </submittedName>
</protein>
<dbReference type="InterPro" id="IPR013096">
    <property type="entry name" value="Cupin_2"/>
</dbReference>
<reference evidence="3 4" key="1">
    <citation type="submission" date="2024-09" db="EMBL/GenBank/DDBJ databases">
        <authorList>
            <person name="Sun Q."/>
            <person name="Mori K."/>
        </authorList>
    </citation>
    <scope>NUCLEOTIDE SEQUENCE [LARGE SCALE GENOMIC DNA]</scope>
    <source>
        <strain evidence="3 4">JCM 3331</strain>
    </source>
</reference>
<comment type="caution">
    <text evidence="3">The sequence shown here is derived from an EMBL/GenBank/DDBJ whole genome shotgun (WGS) entry which is preliminary data.</text>
</comment>
<dbReference type="SUPFAM" id="SSF51182">
    <property type="entry name" value="RmlC-like cupins"/>
    <property type="match status" value="1"/>
</dbReference>
<evidence type="ECO:0000256" key="1">
    <source>
        <dbReference type="SAM" id="MobiDB-lite"/>
    </source>
</evidence>
<feature type="domain" description="Cupin type-2" evidence="2">
    <location>
        <begin position="88"/>
        <end position="156"/>
    </location>
</feature>